<dbReference type="Proteomes" id="UP000479710">
    <property type="component" value="Unassembled WGS sequence"/>
</dbReference>
<proteinExistence type="predicted"/>
<evidence type="ECO:0000256" key="1">
    <source>
        <dbReference type="SAM" id="MobiDB-lite"/>
    </source>
</evidence>
<evidence type="ECO:0000313" key="2">
    <source>
        <dbReference type="EMBL" id="KAF0927415.1"/>
    </source>
</evidence>
<feature type="compositionally biased region" description="Low complexity" evidence="1">
    <location>
        <begin position="196"/>
        <end position="208"/>
    </location>
</feature>
<dbReference type="AlphaFoldDB" id="A0A6G1ES43"/>
<feature type="compositionally biased region" description="Basic and acidic residues" evidence="1">
    <location>
        <begin position="177"/>
        <end position="195"/>
    </location>
</feature>
<dbReference type="EMBL" id="SPHZ02000003">
    <property type="protein sequence ID" value="KAF0927415.1"/>
    <property type="molecule type" value="Genomic_DNA"/>
</dbReference>
<organism evidence="2 3">
    <name type="scientific">Oryza meyeriana var. granulata</name>
    <dbReference type="NCBI Taxonomy" id="110450"/>
    <lineage>
        <taxon>Eukaryota</taxon>
        <taxon>Viridiplantae</taxon>
        <taxon>Streptophyta</taxon>
        <taxon>Embryophyta</taxon>
        <taxon>Tracheophyta</taxon>
        <taxon>Spermatophyta</taxon>
        <taxon>Magnoliopsida</taxon>
        <taxon>Liliopsida</taxon>
        <taxon>Poales</taxon>
        <taxon>Poaceae</taxon>
        <taxon>BOP clade</taxon>
        <taxon>Oryzoideae</taxon>
        <taxon>Oryzeae</taxon>
        <taxon>Oryzinae</taxon>
        <taxon>Oryza</taxon>
        <taxon>Oryza meyeriana</taxon>
    </lineage>
</organism>
<accession>A0A6G1ES43</accession>
<keyword evidence="3" id="KW-1185">Reference proteome</keyword>
<evidence type="ECO:0000313" key="3">
    <source>
        <dbReference type="Proteomes" id="UP000479710"/>
    </source>
</evidence>
<reference evidence="2 3" key="1">
    <citation type="submission" date="2019-11" db="EMBL/GenBank/DDBJ databases">
        <title>Whole genome sequence of Oryza granulata.</title>
        <authorList>
            <person name="Li W."/>
        </authorList>
    </citation>
    <scope>NUCLEOTIDE SEQUENCE [LARGE SCALE GENOMIC DNA]</scope>
    <source>
        <strain evidence="3">cv. Menghai</strain>
        <tissue evidence="2">Leaf</tissue>
    </source>
</reference>
<name>A0A6G1ES43_9ORYZ</name>
<feature type="region of interest" description="Disordered" evidence="1">
    <location>
        <begin position="155"/>
        <end position="217"/>
    </location>
</feature>
<evidence type="ECO:0008006" key="4">
    <source>
        <dbReference type="Google" id="ProtNLM"/>
    </source>
</evidence>
<comment type="caution">
    <text evidence="2">The sequence shown here is derived from an EMBL/GenBank/DDBJ whole genome shotgun (WGS) entry which is preliminary data.</text>
</comment>
<protein>
    <recommendedName>
        <fullName evidence="4">DUF834 domain-containing protein</fullName>
    </recommendedName>
</protein>
<gene>
    <name evidence="2" type="ORF">E2562_032721</name>
</gene>
<feature type="region of interest" description="Disordered" evidence="1">
    <location>
        <begin position="60"/>
        <end position="99"/>
    </location>
</feature>
<sequence>MAQVWGHWGDEDGAESRCNAARLGLSRPGHGADRSEAARARAAIGEEEKEVAVELWRRPTNGDSWRGETVPMRRRREPETEADGEATRATATGDGASRGATCQRPLFLLFFTQGGGGRRLAWARGRHGLGTTMAGDGGGGSRPIVRGSLVAAPLGSTAEAEPSGGNSGEQPAGKPATRPDTEKVEEGKVSLRDGLDGASDSSGSSRGDASLDARQSEATQWRGLVRGRAVTRAARRDGAWLLGLMAGVTGEVDAGSSARDSRWCRQKAAAAMTP</sequence>